<comment type="caution">
    <text evidence="1">The sequence shown here is derived from an EMBL/GenBank/DDBJ whole genome shotgun (WGS) entry which is preliminary data.</text>
</comment>
<evidence type="ECO:0000313" key="2">
    <source>
        <dbReference type="Proteomes" id="UP000192599"/>
    </source>
</evidence>
<gene>
    <name evidence="1" type="ORF">AS859_05755</name>
</gene>
<evidence type="ECO:0000313" key="1">
    <source>
        <dbReference type="EMBL" id="OQR41434.1"/>
    </source>
</evidence>
<feature type="non-terminal residue" evidence="1">
    <location>
        <position position="1"/>
    </location>
</feature>
<accession>A0A1V9VBV7</accession>
<proteinExistence type="predicted"/>
<protein>
    <submittedName>
        <fullName evidence="1">Nucleoid-structuring protein H-NS</fullName>
    </submittedName>
</protein>
<reference evidence="1 2" key="1">
    <citation type="submission" date="2017-04" db="EMBL/GenBank/DDBJ databases">
        <title>Accumulation and expression of multiple antibiotic resistance genes in Arcobacter cryaerophilus that thrives in sewage.</title>
        <authorList>
            <person name="Millar J.A."/>
            <person name="Raghavan R."/>
        </authorList>
    </citation>
    <scope>NUCLEOTIDE SEQUENCE [LARGE SCALE GENOMIC DNA]</scope>
    <source>
        <strain evidence="1 2">AZT-1</strain>
    </source>
</reference>
<dbReference type="AlphaFoldDB" id="A0A1V9VBV7"/>
<dbReference type="EMBL" id="LNTC01000058">
    <property type="protein sequence ID" value="OQR41434.1"/>
    <property type="molecule type" value="Genomic_DNA"/>
</dbReference>
<organism evidence="1 2">
    <name type="scientific">Aliarcobacter cryaerophilus</name>
    <dbReference type="NCBI Taxonomy" id="28198"/>
    <lineage>
        <taxon>Bacteria</taxon>
        <taxon>Pseudomonadati</taxon>
        <taxon>Campylobacterota</taxon>
        <taxon>Epsilonproteobacteria</taxon>
        <taxon>Campylobacterales</taxon>
        <taxon>Arcobacteraceae</taxon>
        <taxon>Aliarcobacter</taxon>
    </lineage>
</organism>
<dbReference type="InterPro" id="IPR013785">
    <property type="entry name" value="Aldolase_TIM"/>
</dbReference>
<name>A0A1V9VBV7_9BACT</name>
<dbReference type="Gene3D" id="3.20.20.70">
    <property type="entry name" value="Aldolase class I"/>
    <property type="match status" value="1"/>
</dbReference>
<dbReference type="Proteomes" id="UP000192599">
    <property type="component" value="Unassembled WGS sequence"/>
</dbReference>
<sequence>DVTVSGLGRGAGNCPLELLLGFLKNPKYKQMPVLEFIENYIVDLEKKLDWGYSIPYMITGQLNEHPRAAMKARDEGDTKYREFFKNISFME</sequence>